<organism evidence="2 3">
    <name type="scientific">Paenibacillus thermoaerophilus</name>
    <dbReference type="NCBI Taxonomy" id="1215385"/>
    <lineage>
        <taxon>Bacteria</taxon>
        <taxon>Bacillati</taxon>
        <taxon>Bacillota</taxon>
        <taxon>Bacilli</taxon>
        <taxon>Bacillales</taxon>
        <taxon>Paenibacillaceae</taxon>
        <taxon>Paenibacillus</taxon>
    </lineage>
</organism>
<dbReference type="Proteomes" id="UP001596528">
    <property type="component" value="Unassembled WGS sequence"/>
</dbReference>
<gene>
    <name evidence="2" type="ORF">ACFQWB_08370</name>
</gene>
<proteinExistence type="predicted"/>
<keyword evidence="1" id="KW-0175">Coiled coil</keyword>
<accession>A0ABW2V3F5</accession>
<comment type="caution">
    <text evidence="2">The sequence shown here is derived from an EMBL/GenBank/DDBJ whole genome shotgun (WGS) entry which is preliminary data.</text>
</comment>
<evidence type="ECO:0000256" key="1">
    <source>
        <dbReference type="SAM" id="Coils"/>
    </source>
</evidence>
<protein>
    <submittedName>
        <fullName evidence="2">Uncharacterized protein</fullName>
    </submittedName>
</protein>
<evidence type="ECO:0000313" key="3">
    <source>
        <dbReference type="Proteomes" id="UP001596528"/>
    </source>
</evidence>
<sequence>MSKMSGMTGEAAPLDVNSRKPADVYSFLQAYIERKEQKIAELEQIVERYLTKRMAEEQAYRRMSPIRRMFAGKKPDHQFAVEYFLHVKKPLEQIRLLRQEAEAAKELFARNNGGVE</sequence>
<dbReference type="EMBL" id="JBHTGQ010000018">
    <property type="protein sequence ID" value="MFC7749955.1"/>
    <property type="molecule type" value="Genomic_DNA"/>
</dbReference>
<dbReference type="RefSeq" id="WP_246068019.1">
    <property type="nucleotide sequence ID" value="NZ_JBHTGQ010000018.1"/>
</dbReference>
<name>A0ABW2V3F5_9BACL</name>
<reference evidence="3" key="1">
    <citation type="journal article" date="2019" name="Int. J. Syst. Evol. Microbiol.">
        <title>The Global Catalogue of Microorganisms (GCM) 10K type strain sequencing project: providing services to taxonomists for standard genome sequencing and annotation.</title>
        <authorList>
            <consortium name="The Broad Institute Genomics Platform"/>
            <consortium name="The Broad Institute Genome Sequencing Center for Infectious Disease"/>
            <person name="Wu L."/>
            <person name="Ma J."/>
        </authorList>
    </citation>
    <scope>NUCLEOTIDE SEQUENCE [LARGE SCALE GENOMIC DNA]</scope>
    <source>
        <strain evidence="3">JCM 18657</strain>
    </source>
</reference>
<feature type="coiled-coil region" evidence="1">
    <location>
        <begin position="25"/>
        <end position="59"/>
    </location>
</feature>
<evidence type="ECO:0000313" key="2">
    <source>
        <dbReference type="EMBL" id="MFC7749955.1"/>
    </source>
</evidence>
<keyword evidence="3" id="KW-1185">Reference proteome</keyword>